<evidence type="ECO:0000313" key="2">
    <source>
        <dbReference type="Proteomes" id="UP001472677"/>
    </source>
</evidence>
<reference evidence="1 2" key="1">
    <citation type="journal article" date="2024" name="G3 (Bethesda)">
        <title>Genome assembly of Hibiscus sabdariffa L. provides insights into metabolisms of medicinal natural products.</title>
        <authorList>
            <person name="Kim T."/>
        </authorList>
    </citation>
    <scope>NUCLEOTIDE SEQUENCE [LARGE SCALE GENOMIC DNA]</scope>
    <source>
        <strain evidence="1">TK-2024</strain>
        <tissue evidence="1">Old leaves</tissue>
    </source>
</reference>
<dbReference type="EMBL" id="JBBPBM010000011">
    <property type="protein sequence ID" value="KAK8563480.1"/>
    <property type="molecule type" value="Genomic_DNA"/>
</dbReference>
<evidence type="ECO:0000313" key="1">
    <source>
        <dbReference type="EMBL" id="KAK8563480.1"/>
    </source>
</evidence>
<protein>
    <submittedName>
        <fullName evidence="1">Uncharacterized protein</fullName>
    </submittedName>
</protein>
<organism evidence="1 2">
    <name type="scientific">Hibiscus sabdariffa</name>
    <name type="common">roselle</name>
    <dbReference type="NCBI Taxonomy" id="183260"/>
    <lineage>
        <taxon>Eukaryota</taxon>
        <taxon>Viridiplantae</taxon>
        <taxon>Streptophyta</taxon>
        <taxon>Embryophyta</taxon>
        <taxon>Tracheophyta</taxon>
        <taxon>Spermatophyta</taxon>
        <taxon>Magnoliopsida</taxon>
        <taxon>eudicotyledons</taxon>
        <taxon>Gunneridae</taxon>
        <taxon>Pentapetalae</taxon>
        <taxon>rosids</taxon>
        <taxon>malvids</taxon>
        <taxon>Malvales</taxon>
        <taxon>Malvaceae</taxon>
        <taxon>Malvoideae</taxon>
        <taxon>Hibiscus</taxon>
    </lineage>
</organism>
<proteinExistence type="predicted"/>
<dbReference type="Proteomes" id="UP001472677">
    <property type="component" value="Unassembled WGS sequence"/>
</dbReference>
<sequence length="88" mass="9943">MTMGDIHVKFLLTGSCECSPHEGAMSQGWAFGDEDELCCNKVRYWKIINTSRVMGHYSFSRVGKREGLDLEFSIFVLYWLCILSGGLA</sequence>
<keyword evidence="2" id="KW-1185">Reference proteome</keyword>
<comment type="caution">
    <text evidence="1">The sequence shown here is derived from an EMBL/GenBank/DDBJ whole genome shotgun (WGS) entry which is preliminary data.</text>
</comment>
<name>A0ABR2ENP1_9ROSI</name>
<accession>A0ABR2ENP1</accession>
<gene>
    <name evidence="1" type="ORF">V6N12_035626</name>
</gene>